<dbReference type="Gene3D" id="3.40.50.150">
    <property type="entry name" value="Vaccinia Virus protein VP39"/>
    <property type="match status" value="1"/>
</dbReference>
<gene>
    <name evidence="4" type="ORF">METZ01_LOCUS28718</name>
</gene>
<keyword evidence="1" id="KW-0489">Methyltransferase</keyword>
<dbReference type="InterPro" id="IPR004033">
    <property type="entry name" value="UbiE/COQ5_MeTrFase"/>
</dbReference>
<dbReference type="GO" id="GO:0042181">
    <property type="term" value="P:ketone biosynthetic process"/>
    <property type="evidence" value="ECO:0007669"/>
    <property type="project" value="UniProtKB-ARBA"/>
</dbReference>
<keyword evidence="2" id="KW-0808">Transferase</keyword>
<keyword evidence="3" id="KW-0949">S-adenosyl-L-methionine</keyword>
<dbReference type="EMBL" id="UINC01001261">
    <property type="protein sequence ID" value="SUZ75864.1"/>
    <property type="molecule type" value="Genomic_DNA"/>
</dbReference>
<evidence type="ECO:0008006" key="5">
    <source>
        <dbReference type="Google" id="ProtNLM"/>
    </source>
</evidence>
<dbReference type="PANTHER" id="PTHR43591:SF24">
    <property type="entry name" value="2-METHOXY-6-POLYPRENYL-1,4-BENZOQUINOL METHYLASE, MITOCHONDRIAL"/>
    <property type="match status" value="1"/>
</dbReference>
<evidence type="ECO:0000256" key="3">
    <source>
        <dbReference type="ARBA" id="ARBA00022691"/>
    </source>
</evidence>
<reference evidence="4" key="1">
    <citation type="submission" date="2018-05" db="EMBL/GenBank/DDBJ databases">
        <authorList>
            <person name="Lanie J.A."/>
            <person name="Ng W.-L."/>
            <person name="Kazmierczak K.M."/>
            <person name="Andrzejewski T.M."/>
            <person name="Davidsen T.M."/>
            <person name="Wayne K.J."/>
            <person name="Tettelin H."/>
            <person name="Glass J.I."/>
            <person name="Rusch D."/>
            <person name="Podicherti R."/>
            <person name="Tsui H.-C.T."/>
            <person name="Winkler M.E."/>
        </authorList>
    </citation>
    <scope>NUCLEOTIDE SEQUENCE</scope>
</reference>
<name>A0A381QAI0_9ZZZZ</name>
<dbReference type="Pfam" id="PF01209">
    <property type="entry name" value="Ubie_methyltran"/>
    <property type="match status" value="1"/>
</dbReference>
<evidence type="ECO:0000256" key="1">
    <source>
        <dbReference type="ARBA" id="ARBA00022603"/>
    </source>
</evidence>
<proteinExistence type="predicted"/>
<dbReference type="PANTHER" id="PTHR43591">
    <property type="entry name" value="METHYLTRANSFERASE"/>
    <property type="match status" value="1"/>
</dbReference>
<accession>A0A381QAI0</accession>
<dbReference type="PROSITE" id="PS01184">
    <property type="entry name" value="UBIE_2"/>
    <property type="match status" value="1"/>
</dbReference>
<dbReference type="InterPro" id="IPR029063">
    <property type="entry name" value="SAM-dependent_MTases_sf"/>
</dbReference>
<feature type="non-terminal residue" evidence="4">
    <location>
        <position position="1"/>
    </location>
</feature>
<dbReference type="InterPro" id="IPR023576">
    <property type="entry name" value="UbiE/COQ5_MeTrFase_CS"/>
</dbReference>
<dbReference type="AlphaFoldDB" id="A0A381QAI0"/>
<dbReference type="PROSITE" id="PS51608">
    <property type="entry name" value="SAM_MT_UBIE"/>
    <property type="match status" value="1"/>
</dbReference>
<sequence>TVRGLDLEAGSTVLDVACGTGDFCNDLMRFGLNPVGIDFSAGMLAAAATDAPLVRADALQLPVPDSHVDGITCGFALRNFTDLTDFFHEIARVVKPGGRIGLLDVGQPSNPLLRWGYSAYFGTIVPKIGALLSDRNAYAYLPKSVDYLPSTEELLHELRTVGFTDVTRVPLTGGITQLFLGTQAA</sequence>
<evidence type="ECO:0000256" key="2">
    <source>
        <dbReference type="ARBA" id="ARBA00022679"/>
    </source>
</evidence>
<organism evidence="4">
    <name type="scientific">marine metagenome</name>
    <dbReference type="NCBI Taxonomy" id="408172"/>
    <lineage>
        <taxon>unclassified sequences</taxon>
        <taxon>metagenomes</taxon>
        <taxon>ecological metagenomes</taxon>
    </lineage>
</organism>
<dbReference type="GO" id="GO:0032259">
    <property type="term" value="P:methylation"/>
    <property type="evidence" value="ECO:0007669"/>
    <property type="project" value="UniProtKB-KW"/>
</dbReference>
<evidence type="ECO:0000313" key="4">
    <source>
        <dbReference type="EMBL" id="SUZ75864.1"/>
    </source>
</evidence>
<dbReference type="SUPFAM" id="SSF53335">
    <property type="entry name" value="S-adenosyl-L-methionine-dependent methyltransferases"/>
    <property type="match status" value="1"/>
</dbReference>
<protein>
    <recommendedName>
        <fullName evidence="5">Methyltransferase type 11 domain-containing protein</fullName>
    </recommendedName>
</protein>
<dbReference type="CDD" id="cd02440">
    <property type="entry name" value="AdoMet_MTases"/>
    <property type="match status" value="1"/>
</dbReference>
<dbReference type="GO" id="GO:0008168">
    <property type="term" value="F:methyltransferase activity"/>
    <property type="evidence" value="ECO:0007669"/>
    <property type="project" value="UniProtKB-KW"/>
</dbReference>